<reference evidence="1" key="1">
    <citation type="submission" date="2023-04" db="EMBL/GenBank/DDBJ databases">
        <authorList>
            <person name="Vijverberg K."/>
            <person name="Xiong W."/>
            <person name="Schranz E."/>
        </authorList>
    </citation>
    <scope>NUCLEOTIDE SEQUENCE</scope>
</reference>
<organism evidence="1 2">
    <name type="scientific">Lactuca saligna</name>
    <name type="common">Willowleaf lettuce</name>
    <dbReference type="NCBI Taxonomy" id="75948"/>
    <lineage>
        <taxon>Eukaryota</taxon>
        <taxon>Viridiplantae</taxon>
        <taxon>Streptophyta</taxon>
        <taxon>Embryophyta</taxon>
        <taxon>Tracheophyta</taxon>
        <taxon>Spermatophyta</taxon>
        <taxon>Magnoliopsida</taxon>
        <taxon>eudicotyledons</taxon>
        <taxon>Gunneridae</taxon>
        <taxon>Pentapetalae</taxon>
        <taxon>asterids</taxon>
        <taxon>campanulids</taxon>
        <taxon>Asterales</taxon>
        <taxon>Asteraceae</taxon>
        <taxon>Cichorioideae</taxon>
        <taxon>Cichorieae</taxon>
        <taxon>Lactucinae</taxon>
        <taxon>Lactuca</taxon>
    </lineage>
</organism>
<accession>A0AA36DXV6</accession>
<dbReference type="EMBL" id="OX465079">
    <property type="protein sequence ID" value="CAI9275516.1"/>
    <property type="molecule type" value="Genomic_DNA"/>
</dbReference>
<dbReference type="Proteomes" id="UP001177003">
    <property type="component" value="Chromosome 3"/>
</dbReference>
<sequence length="128" mass="14129">MHCDIVQYNYFITPLMPINTYLHSTILNITKHITFLPNNKMSSLTRVWMAAGVALVNGHTDQGCKLKSLIKSVRHSKKAFTSSSGAEHSDLRPFSSILGAKVDGGGNKKTNSDDSLRQVMYLSCWGPS</sequence>
<name>A0AA36DXV6_LACSI</name>
<protein>
    <submittedName>
        <fullName evidence="1">Uncharacterized protein</fullName>
    </submittedName>
</protein>
<gene>
    <name evidence="1" type="ORF">LSALG_LOCUS15542</name>
</gene>
<dbReference type="PANTHER" id="PTHR33090">
    <property type="entry name" value="DUF3774 DOMAIN PROTEIN-RELATED"/>
    <property type="match status" value="1"/>
</dbReference>
<proteinExistence type="predicted"/>
<keyword evidence="2" id="KW-1185">Reference proteome</keyword>
<dbReference type="Pfam" id="PF12609">
    <property type="entry name" value="DUF3774"/>
    <property type="match status" value="1"/>
</dbReference>
<dbReference type="AlphaFoldDB" id="A0AA36DXV6"/>
<evidence type="ECO:0000313" key="2">
    <source>
        <dbReference type="Proteomes" id="UP001177003"/>
    </source>
</evidence>
<evidence type="ECO:0000313" key="1">
    <source>
        <dbReference type="EMBL" id="CAI9275516.1"/>
    </source>
</evidence>
<dbReference type="InterPro" id="IPR022251">
    <property type="entry name" value="DUF3774_wound-induced"/>
</dbReference>